<dbReference type="InterPro" id="IPR011009">
    <property type="entry name" value="Kinase-like_dom_sf"/>
</dbReference>
<keyword evidence="2" id="KW-1185">Reference proteome</keyword>
<dbReference type="AlphaFoldDB" id="A0AAP0RVC8"/>
<accession>A0AAP0RVC8</accession>
<proteinExistence type="predicted"/>
<protein>
    <submittedName>
        <fullName evidence="1">Uncharacterized protein</fullName>
    </submittedName>
</protein>
<reference evidence="1 2" key="1">
    <citation type="journal article" date="2024" name="Plant J.">
        <title>Genome sequences and population genomics reveal climatic adaptation and genomic divergence between two closely related sweetgum species.</title>
        <authorList>
            <person name="Xu W.Q."/>
            <person name="Ren C.Q."/>
            <person name="Zhang X.Y."/>
            <person name="Comes H.P."/>
            <person name="Liu X.H."/>
            <person name="Li Y.G."/>
            <person name="Kettle C.J."/>
            <person name="Jalonen R."/>
            <person name="Gaisberger H."/>
            <person name="Ma Y.Z."/>
            <person name="Qiu Y.X."/>
        </authorList>
    </citation>
    <scope>NUCLEOTIDE SEQUENCE [LARGE SCALE GENOMIC DNA]</scope>
    <source>
        <strain evidence="1">Hangzhou</strain>
    </source>
</reference>
<organism evidence="1 2">
    <name type="scientific">Liquidambar formosana</name>
    <name type="common">Formosan gum</name>
    <dbReference type="NCBI Taxonomy" id="63359"/>
    <lineage>
        <taxon>Eukaryota</taxon>
        <taxon>Viridiplantae</taxon>
        <taxon>Streptophyta</taxon>
        <taxon>Embryophyta</taxon>
        <taxon>Tracheophyta</taxon>
        <taxon>Spermatophyta</taxon>
        <taxon>Magnoliopsida</taxon>
        <taxon>eudicotyledons</taxon>
        <taxon>Gunneridae</taxon>
        <taxon>Pentapetalae</taxon>
        <taxon>Saxifragales</taxon>
        <taxon>Altingiaceae</taxon>
        <taxon>Liquidambar</taxon>
    </lineage>
</organism>
<dbReference type="Proteomes" id="UP001415857">
    <property type="component" value="Unassembled WGS sequence"/>
</dbReference>
<evidence type="ECO:0000313" key="1">
    <source>
        <dbReference type="EMBL" id="KAK9285828.1"/>
    </source>
</evidence>
<comment type="caution">
    <text evidence="1">The sequence shown here is derived from an EMBL/GenBank/DDBJ whole genome shotgun (WGS) entry which is preliminary data.</text>
</comment>
<name>A0AAP0RVC8_LIQFO</name>
<evidence type="ECO:0000313" key="2">
    <source>
        <dbReference type="Proteomes" id="UP001415857"/>
    </source>
</evidence>
<gene>
    <name evidence="1" type="ORF">L1049_025029</name>
</gene>
<dbReference type="SUPFAM" id="SSF56112">
    <property type="entry name" value="Protein kinase-like (PK-like)"/>
    <property type="match status" value="1"/>
</dbReference>
<dbReference type="EMBL" id="JBBPBK010000005">
    <property type="protein sequence ID" value="KAK9285828.1"/>
    <property type="molecule type" value="Genomic_DNA"/>
</dbReference>
<sequence length="197" mass="22710">MALSNIVVGFSRLMGKNLDFRPTCCMLNGRIIEVPPPSGVFFRWICELPSDRCLSYFHQFLRCECLHFKGQGREIKRRKTKGPKLIREGMRSDIVKFIYQDEFIVLQHPNLISHPSLVKLVGYCHEGEQLGIVYDLRSMDTLQNLLLKERQPNMCCHEELFSVGYCLTLDVEPSFQSCCVLSASSFSSQHTELTFHN</sequence>